<dbReference type="AlphaFoldDB" id="A0A4Y7RB67"/>
<comment type="subcellular location">
    <subcellularLocation>
        <location evidence="1">Endomembrane system</location>
        <topology evidence="1">Multi-pass membrane protein</topology>
    </subcellularLocation>
</comment>
<evidence type="ECO:0000313" key="7">
    <source>
        <dbReference type="Proteomes" id="UP000298324"/>
    </source>
</evidence>
<sequence length="125" mass="13864">MDRDKAKSLLMEFITEIPNFLKLMYRLVKDPRVSTADKAILGAAIAYVFSPVDLLPDFIPFLGQVDDAYIVAIALQRLLNSAGEDVIKEHWEGSAGAIASLQSIIESALFFLPKNVVEKLTKKII</sequence>
<dbReference type="GO" id="GO:0012505">
    <property type="term" value="C:endomembrane system"/>
    <property type="evidence" value="ECO:0007669"/>
    <property type="project" value="UniProtKB-SubCell"/>
</dbReference>
<dbReference type="RefSeq" id="WP_190258617.1">
    <property type="nucleotide sequence ID" value="NZ_QFGA01000002.1"/>
</dbReference>
<keyword evidence="7" id="KW-1185">Reference proteome</keyword>
<dbReference type="Pfam" id="PF06803">
    <property type="entry name" value="DUF1232"/>
    <property type="match status" value="1"/>
</dbReference>
<evidence type="ECO:0000256" key="1">
    <source>
        <dbReference type="ARBA" id="ARBA00004127"/>
    </source>
</evidence>
<gene>
    <name evidence="6" type="ORF">Psch_02982</name>
</gene>
<name>A0A4Y7RB67_9FIRM</name>
<proteinExistence type="predicted"/>
<accession>A0A4Y7RB67</accession>
<reference evidence="6 7" key="1">
    <citation type="journal article" date="2018" name="Environ. Microbiol.">
        <title>Novel energy conservation strategies and behaviour of Pelotomaculum schinkii driving syntrophic propionate catabolism.</title>
        <authorList>
            <person name="Hidalgo-Ahumada C.A.P."/>
            <person name="Nobu M.K."/>
            <person name="Narihiro T."/>
            <person name="Tamaki H."/>
            <person name="Liu W.T."/>
            <person name="Kamagata Y."/>
            <person name="Stams A.J.M."/>
            <person name="Imachi H."/>
            <person name="Sousa D.Z."/>
        </authorList>
    </citation>
    <scope>NUCLEOTIDE SEQUENCE [LARGE SCALE GENOMIC DNA]</scope>
    <source>
        <strain evidence="6 7">HH</strain>
    </source>
</reference>
<evidence type="ECO:0000313" key="6">
    <source>
        <dbReference type="EMBL" id="TEB05940.1"/>
    </source>
</evidence>
<protein>
    <recommendedName>
        <fullName evidence="5">DUF1232 domain-containing protein</fullName>
    </recommendedName>
</protein>
<evidence type="ECO:0000259" key="5">
    <source>
        <dbReference type="Pfam" id="PF06803"/>
    </source>
</evidence>
<dbReference type="EMBL" id="QFGA01000002">
    <property type="protein sequence ID" value="TEB05940.1"/>
    <property type="molecule type" value="Genomic_DNA"/>
</dbReference>
<dbReference type="Proteomes" id="UP000298324">
    <property type="component" value="Unassembled WGS sequence"/>
</dbReference>
<keyword evidence="4" id="KW-0472">Membrane</keyword>
<keyword evidence="3" id="KW-1133">Transmembrane helix</keyword>
<keyword evidence="2" id="KW-0812">Transmembrane</keyword>
<organism evidence="6 7">
    <name type="scientific">Pelotomaculum schinkii</name>
    <dbReference type="NCBI Taxonomy" id="78350"/>
    <lineage>
        <taxon>Bacteria</taxon>
        <taxon>Bacillati</taxon>
        <taxon>Bacillota</taxon>
        <taxon>Clostridia</taxon>
        <taxon>Eubacteriales</taxon>
        <taxon>Desulfotomaculaceae</taxon>
        <taxon>Pelotomaculum</taxon>
    </lineage>
</organism>
<dbReference type="InterPro" id="IPR010652">
    <property type="entry name" value="DUF1232"/>
</dbReference>
<evidence type="ECO:0000256" key="4">
    <source>
        <dbReference type="ARBA" id="ARBA00023136"/>
    </source>
</evidence>
<evidence type="ECO:0000256" key="2">
    <source>
        <dbReference type="ARBA" id="ARBA00022692"/>
    </source>
</evidence>
<evidence type="ECO:0000256" key="3">
    <source>
        <dbReference type="ARBA" id="ARBA00022989"/>
    </source>
</evidence>
<comment type="caution">
    <text evidence="6">The sequence shown here is derived from an EMBL/GenBank/DDBJ whole genome shotgun (WGS) entry which is preliminary data.</text>
</comment>
<feature type="domain" description="DUF1232" evidence="5">
    <location>
        <begin position="38"/>
        <end position="72"/>
    </location>
</feature>